<gene>
    <name evidence="2" type="ORF">ALC62_01058</name>
</gene>
<proteinExistence type="predicted"/>
<evidence type="ECO:0000313" key="3">
    <source>
        <dbReference type="Proteomes" id="UP000078542"/>
    </source>
</evidence>
<organism evidence="2 3">
    <name type="scientific">Cyphomyrmex costatus</name>
    <dbReference type="NCBI Taxonomy" id="456900"/>
    <lineage>
        <taxon>Eukaryota</taxon>
        <taxon>Metazoa</taxon>
        <taxon>Ecdysozoa</taxon>
        <taxon>Arthropoda</taxon>
        <taxon>Hexapoda</taxon>
        <taxon>Insecta</taxon>
        <taxon>Pterygota</taxon>
        <taxon>Neoptera</taxon>
        <taxon>Endopterygota</taxon>
        <taxon>Hymenoptera</taxon>
        <taxon>Apocrita</taxon>
        <taxon>Aculeata</taxon>
        <taxon>Formicoidea</taxon>
        <taxon>Formicidae</taxon>
        <taxon>Myrmicinae</taxon>
        <taxon>Cyphomyrmex</taxon>
    </lineage>
</organism>
<feature type="non-terminal residue" evidence="2">
    <location>
        <position position="1"/>
    </location>
</feature>
<evidence type="ECO:0000256" key="1">
    <source>
        <dbReference type="SAM" id="MobiDB-lite"/>
    </source>
</evidence>
<evidence type="ECO:0000313" key="2">
    <source>
        <dbReference type="EMBL" id="KYN07976.1"/>
    </source>
</evidence>
<sequence length="205" mass="23662">KREKSNEEKKKKKKRAREEGAEARERIETDGTEMKIDTGKGGRESFIRRCRYREYKTQQRKKAKVPREERRNWEIQRREREKSREVDSRAYLGCLLSKFEANSLSGIGGSKENLLNRRCRCATCIATKAMPSLRTCQRVAASQRNTAASRRRGNASSSMSFVTCILLPSEYAAFRIPPAIKKHAHVDDRFEVQLHLPSSNSVRTI</sequence>
<accession>A0A151IPZ7</accession>
<keyword evidence="3" id="KW-1185">Reference proteome</keyword>
<name>A0A151IPZ7_9HYME</name>
<feature type="region of interest" description="Disordered" evidence="1">
    <location>
        <begin position="1"/>
        <end position="40"/>
    </location>
</feature>
<dbReference type="AlphaFoldDB" id="A0A151IPZ7"/>
<dbReference type="Proteomes" id="UP000078542">
    <property type="component" value="Unassembled WGS sequence"/>
</dbReference>
<reference evidence="2 3" key="1">
    <citation type="submission" date="2016-03" db="EMBL/GenBank/DDBJ databases">
        <title>Cyphomyrmex costatus WGS genome.</title>
        <authorList>
            <person name="Nygaard S."/>
            <person name="Hu H."/>
            <person name="Boomsma J."/>
            <person name="Zhang G."/>
        </authorList>
    </citation>
    <scope>NUCLEOTIDE SEQUENCE [LARGE SCALE GENOMIC DNA]</scope>
    <source>
        <strain evidence="2">MS0001</strain>
        <tissue evidence="2">Whole body</tissue>
    </source>
</reference>
<feature type="compositionally biased region" description="Basic and acidic residues" evidence="1">
    <location>
        <begin position="16"/>
        <end position="40"/>
    </location>
</feature>
<protein>
    <submittedName>
        <fullName evidence="2">Uncharacterized protein</fullName>
    </submittedName>
</protein>
<dbReference type="EMBL" id="KQ976836">
    <property type="protein sequence ID" value="KYN07976.1"/>
    <property type="molecule type" value="Genomic_DNA"/>
</dbReference>